<proteinExistence type="predicted"/>
<evidence type="ECO:0000313" key="2">
    <source>
        <dbReference type="Proteomes" id="UP000249390"/>
    </source>
</evidence>
<evidence type="ECO:0000313" key="1">
    <source>
        <dbReference type="EMBL" id="RAL39109.1"/>
    </source>
</evidence>
<dbReference type="Proteomes" id="UP000249390">
    <property type="component" value="Unassembled WGS sequence"/>
</dbReference>
<dbReference type="EMBL" id="NQVE01000203">
    <property type="protein sequence ID" value="RAL39109.1"/>
    <property type="molecule type" value="Genomic_DNA"/>
</dbReference>
<organism evidence="1 2">
    <name type="scientific">Cuscuta australis</name>
    <dbReference type="NCBI Taxonomy" id="267555"/>
    <lineage>
        <taxon>Eukaryota</taxon>
        <taxon>Viridiplantae</taxon>
        <taxon>Streptophyta</taxon>
        <taxon>Embryophyta</taxon>
        <taxon>Tracheophyta</taxon>
        <taxon>Spermatophyta</taxon>
        <taxon>Magnoliopsida</taxon>
        <taxon>eudicotyledons</taxon>
        <taxon>Gunneridae</taxon>
        <taxon>Pentapetalae</taxon>
        <taxon>asterids</taxon>
        <taxon>lamiids</taxon>
        <taxon>Solanales</taxon>
        <taxon>Convolvulaceae</taxon>
        <taxon>Cuscuteae</taxon>
        <taxon>Cuscuta</taxon>
        <taxon>Cuscuta subgen. Grammica</taxon>
        <taxon>Cuscuta sect. Cleistogrammica</taxon>
    </lineage>
</organism>
<reference evidence="1 2" key="1">
    <citation type="submission" date="2018-06" db="EMBL/GenBank/DDBJ databases">
        <title>The Genome of Cuscuta australis (Dodder) Provides Insight into the Evolution of Plant Parasitism.</title>
        <authorList>
            <person name="Liu H."/>
        </authorList>
    </citation>
    <scope>NUCLEOTIDE SEQUENCE [LARGE SCALE GENOMIC DNA]</scope>
    <source>
        <strain evidence="2">cv. Yunnan</strain>
        <tissue evidence="1">Vines</tissue>
    </source>
</reference>
<keyword evidence="2" id="KW-1185">Reference proteome</keyword>
<sequence>MSSHAVSSGLWTKLADIDKHRTSVAIHARAIRVYEISSFGRINESMEVIFHDDQADDPIKRRLFEENPSDKQENRLKAIKVEKKIDHLQECQMFTVDSNKVLG</sequence>
<dbReference type="AlphaFoldDB" id="A0A328D416"/>
<comment type="caution">
    <text evidence="1">The sequence shown here is derived from an EMBL/GenBank/DDBJ whole genome shotgun (WGS) entry which is preliminary data.</text>
</comment>
<accession>A0A328D416</accession>
<gene>
    <name evidence="1" type="ORF">DM860_011595</name>
</gene>
<protein>
    <submittedName>
        <fullName evidence="1">Uncharacterized protein</fullName>
    </submittedName>
</protein>
<name>A0A328D416_9ASTE</name>